<dbReference type="RefSeq" id="WP_148593896.1">
    <property type="nucleotide sequence ID" value="NZ_CP042997.1"/>
</dbReference>
<protein>
    <recommendedName>
        <fullName evidence="3">DUF1611 domain-containing protein</fullName>
    </recommendedName>
</protein>
<dbReference type="InterPro" id="IPR027417">
    <property type="entry name" value="P-loop_NTPase"/>
</dbReference>
<evidence type="ECO:0000313" key="2">
    <source>
        <dbReference type="Proteomes" id="UP000324233"/>
    </source>
</evidence>
<name>A0A5B9W1P5_9BACT</name>
<accession>A0A5B9W1P5</accession>
<sequence>MATPHLHASVTRISPLSKSPCTIRPLERSRWGTGDYVLAEVEDPGPASTRLELCNGRLVEADRGDLVIGALGKRFATLEGTGDWEAIGPDGRMHALTEGGILGLCQMRSALLPPMLPLSYRGHVFLGGEPTRMADFAIRGPLRVLGVPTVLIIGSSMSAGKTATARVIIRLLSRAGLRVVGAKLTGAGRYNDLLSMRDEGADHAFDFVDAGLPSTIGPADAYRDAMMPLIGRIDELHPDVAVVETGASPLEAYNSDTAISLIESSVRMTILSVGDPYASLGVMTAFGVRPDLVTGPATKTAAGAALIEKLAGVRALDVRDHEAHPRLNSLLREKLGLEGPRGDD</sequence>
<dbReference type="SUPFAM" id="SSF52540">
    <property type="entry name" value="P-loop containing nucleoside triphosphate hydrolases"/>
    <property type="match status" value="1"/>
</dbReference>
<dbReference type="KEGG" id="agv:OJF2_24320"/>
<gene>
    <name evidence="1" type="ORF">OJF2_24320</name>
</gene>
<dbReference type="OrthoDB" id="145933at2"/>
<dbReference type="Proteomes" id="UP000324233">
    <property type="component" value="Chromosome"/>
</dbReference>
<dbReference type="EMBL" id="CP042997">
    <property type="protein sequence ID" value="QEH33900.1"/>
    <property type="molecule type" value="Genomic_DNA"/>
</dbReference>
<reference evidence="1 2" key="1">
    <citation type="submission" date="2019-08" db="EMBL/GenBank/DDBJ databases">
        <title>Deep-cultivation of Planctomycetes and their phenomic and genomic characterization uncovers novel biology.</title>
        <authorList>
            <person name="Wiegand S."/>
            <person name="Jogler M."/>
            <person name="Boedeker C."/>
            <person name="Pinto D."/>
            <person name="Vollmers J."/>
            <person name="Rivas-Marin E."/>
            <person name="Kohn T."/>
            <person name="Peeters S.H."/>
            <person name="Heuer A."/>
            <person name="Rast P."/>
            <person name="Oberbeckmann S."/>
            <person name="Bunk B."/>
            <person name="Jeske O."/>
            <person name="Meyerdierks A."/>
            <person name="Storesund J.E."/>
            <person name="Kallscheuer N."/>
            <person name="Luecker S."/>
            <person name="Lage O.M."/>
            <person name="Pohl T."/>
            <person name="Merkel B.J."/>
            <person name="Hornburger P."/>
            <person name="Mueller R.-W."/>
            <person name="Bruemmer F."/>
            <person name="Labrenz M."/>
            <person name="Spormann A.M."/>
            <person name="Op den Camp H."/>
            <person name="Overmann J."/>
            <person name="Amann R."/>
            <person name="Jetten M.S.M."/>
            <person name="Mascher T."/>
            <person name="Medema M.H."/>
            <person name="Devos D.P."/>
            <person name="Kaster A.-K."/>
            <person name="Ovreas L."/>
            <person name="Rohde M."/>
            <person name="Galperin M.Y."/>
            <person name="Jogler C."/>
        </authorList>
    </citation>
    <scope>NUCLEOTIDE SEQUENCE [LARGE SCALE GENOMIC DNA]</scope>
    <source>
        <strain evidence="1 2">OJF2</strain>
    </source>
</reference>
<dbReference type="AlphaFoldDB" id="A0A5B9W1P5"/>
<evidence type="ECO:0008006" key="3">
    <source>
        <dbReference type="Google" id="ProtNLM"/>
    </source>
</evidence>
<organism evidence="1 2">
    <name type="scientific">Aquisphaera giovannonii</name>
    <dbReference type="NCBI Taxonomy" id="406548"/>
    <lineage>
        <taxon>Bacteria</taxon>
        <taxon>Pseudomonadati</taxon>
        <taxon>Planctomycetota</taxon>
        <taxon>Planctomycetia</taxon>
        <taxon>Isosphaerales</taxon>
        <taxon>Isosphaeraceae</taxon>
        <taxon>Aquisphaera</taxon>
    </lineage>
</organism>
<evidence type="ECO:0000313" key="1">
    <source>
        <dbReference type="EMBL" id="QEH33900.1"/>
    </source>
</evidence>
<keyword evidence="2" id="KW-1185">Reference proteome</keyword>
<proteinExistence type="predicted"/>